<name>A0A109DDA5_9LACO</name>
<keyword evidence="4 12" id="KW-0378">Hydrolase</keyword>
<dbReference type="Gene3D" id="3.90.320.10">
    <property type="match status" value="1"/>
</dbReference>
<sequence>MRITGNMVNYYFVCKRKLWLFQHEIVFEQTNKKVQLGSILDQTSYENKGKHHVEIDNLINVDMIQNWQVVHEIKKSNAIEPAAIWQLKYYLYYLRKKGIKISKGLLDYPLLKKCIDVDYTEEDQKKMEEYLEDIKKICAASKHPKPKLKSICKSCAFYEYCFS</sequence>
<feature type="domain" description="DUF83" evidence="13">
    <location>
        <begin position="4"/>
        <end position="162"/>
    </location>
</feature>
<evidence type="ECO:0000256" key="12">
    <source>
        <dbReference type="RuleBase" id="RU365022"/>
    </source>
</evidence>
<keyword evidence="11 12" id="KW-0464">Manganese</keyword>
<evidence type="ECO:0000256" key="3">
    <source>
        <dbReference type="ARBA" id="ARBA00022741"/>
    </source>
</evidence>
<evidence type="ECO:0000256" key="1">
    <source>
        <dbReference type="ARBA" id="ARBA00022722"/>
    </source>
</evidence>
<dbReference type="Proteomes" id="UP000067598">
    <property type="component" value="Unassembled WGS sequence"/>
</dbReference>
<comment type="caution">
    <text evidence="14">The sequence shown here is derived from an EMBL/GenBank/DDBJ whole genome shotgun (WGS) entry which is preliminary data.</text>
</comment>
<dbReference type="EC" id="3.1.12.1" evidence="12"/>
<keyword evidence="8 12" id="KW-0408">Iron</keyword>
<keyword evidence="3" id="KW-0547">Nucleotide-binding</keyword>
<dbReference type="NCBIfam" id="TIGR00372">
    <property type="entry name" value="cas4"/>
    <property type="match status" value="1"/>
</dbReference>
<evidence type="ECO:0000256" key="8">
    <source>
        <dbReference type="ARBA" id="ARBA00023004"/>
    </source>
</evidence>
<keyword evidence="9 12" id="KW-0411">Iron-sulfur</keyword>
<comment type="cofactor">
    <cofactor evidence="12">
        <name>iron-sulfur cluster</name>
        <dbReference type="ChEBI" id="CHEBI:30408"/>
    </cofactor>
</comment>
<evidence type="ECO:0000256" key="10">
    <source>
        <dbReference type="ARBA" id="ARBA00023118"/>
    </source>
</evidence>
<evidence type="ECO:0000313" key="14">
    <source>
        <dbReference type="EMBL" id="KWU03285.1"/>
    </source>
</evidence>
<keyword evidence="6 12" id="KW-0269">Exonuclease</keyword>
<evidence type="ECO:0000256" key="2">
    <source>
        <dbReference type="ARBA" id="ARBA00022723"/>
    </source>
</evidence>
<dbReference type="AlphaFoldDB" id="A0A109DDA5"/>
<keyword evidence="5" id="KW-0347">Helicase</keyword>
<evidence type="ECO:0000256" key="5">
    <source>
        <dbReference type="ARBA" id="ARBA00022806"/>
    </source>
</evidence>
<dbReference type="PANTHER" id="PTHR37168:SF1">
    <property type="entry name" value="CRISPR-ASSOCIATED EXONUCLEASE CAS4"/>
    <property type="match status" value="1"/>
</dbReference>
<accession>A0A109DDA5</accession>
<evidence type="ECO:0000256" key="11">
    <source>
        <dbReference type="ARBA" id="ARBA00023211"/>
    </source>
</evidence>
<dbReference type="GO" id="GO:0051536">
    <property type="term" value="F:iron-sulfur cluster binding"/>
    <property type="evidence" value="ECO:0007669"/>
    <property type="project" value="UniProtKB-KW"/>
</dbReference>
<evidence type="ECO:0000313" key="15">
    <source>
        <dbReference type="Proteomes" id="UP000067598"/>
    </source>
</evidence>
<comment type="cofactor">
    <cofactor evidence="12">
        <name>Mg(2+)</name>
        <dbReference type="ChEBI" id="CHEBI:18420"/>
    </cofactor>
    <cofactor evidence="12">
        <name>Mn(2+)</name>
        <dbReference type="ChEBI" id="CHEBI:29035"/>
    </cofactor>
    <text evidence="12">Mg(2+) or Mn(2+) required for ssDNA cleavage activity.</text>
</comment>
<dbReference type="InterPro" id="IPR011604">
    <property type="entry name" value="PDDEXK-like_dom_sf"/>
</dbReference>
<keyword evidence="7" id="KW-0067">ATP-binding</keyword>
<reference evidence="14 15" key="1">
    <citation type="journal article" date="2016" name="Microbiology (Mosc.)">
        <title>Comparison of Lactobacillus crispatus isolates from Lactobacillus-dominated vaginal microbiomes with isolates from microbiomes containing bacterial vaginosis-associated bacteria.</title>
        <authorList>
            <person name="Abdelmaksoud A.A."/>
            <person name="Koparde V.N."/>
            <person name="Sheth N.U."/>
            <person name="Serrano M.G."/>
            <person name="Glascock A.L."/>
            <person name="Fettweis J.M."/>
            <person name="Strauss Iii J.F."/>
            <person name="Buck G.A."/>
            <person name="Jefferson K.K."/>
        </authorList>
    </citation>
    <scope>NUCLEOTIDE SEQUENCE [LARGE SCALE GENOMIC DNA]</scope>
    <source>
        <strain evidence="14 15">VMC3</strain>
    </source>
</reference>
<dbReference type="EMBL" id="LJGP01000036">
    <property type="protein sequence ID" value="KWU03285.1"/>
    <property type="molecule type" value="Genomic_DNA"/>
</dbReference>
<proteinExistence type="inferred from homology"/>
<dbReference type="InterPro" id="IPR013343">
    <property type="entry name" value="CRISPR-assoc_prot_Cas4"/>
</dbReference>
<dbReference type="Pfam" id="PF01930">
    <property type="entry name" value="Cas_Cas4"/>
    <property type="match status" value="1"/>
</dbReference>
<dbReference type="GO" id="GO:0004386">
    <property type="term" value="F:helicase activity"/>
    <property type="evidence" value="ECO:0007669"/>
    <property type="project" value="UniProtKB-KW"/>
</dbReference>
<evidence type="ECO:0000256" key="4">
    <source>
        <dbReference type="ARBA" id="ARBA00022801"/>
    </source>
</evidence>
<keyword evidence="1 12" id="KW-0540">Nuclease</keyword>
<comment type="similarity">
    <text evidence="12">Belongs to the CRISPR-associated exonuclease Cas4 family.</text>
</comment>
<dbReference type="GO" id="GO:0046872">
    <property type="term" value="F:metal ion binding"/>
    <property type="evidence" value="ECO:0007669"/>
    <property type="project" value="UniProtKB-KW"/>
</dbReference>
<dbReference type="InterPro" id="IPR022765">
    <property type="entry name" value="Dna2/Cas4_DUF83"/>
</dbReference>
<evidence type="ECO:0000256" key="7">
    <source>
        <dbReference type="ARBA" id="ARBA00022840"/>
    </source>
</evidence>
<dbReference type="GO" id="GO:0005524">
    <property type="term" value="F:ATP binding"/>
    <property type="evidence" value="ECO:0007669"/>
    <property type="project" value="UniProtKB-KW"/>
</dbReference>
<dbReference type="RefSeq" id="WP_060462370.1">
    <property type="nucleotide sequence ID" value="NZ_LJGP01000036.1"/>
</dbReference>
<organism evidence="14 15">
    <name type="scientific">Lactobacillus crispatus</name>
    <dbReference type="NCBI Taxonomy" id="47770"/>
    <lineage>
        <taxon>Bacteria</taxon>
        <taxon>Bacillati</taxon>
        <taxon>Bacillota</taxon>
        <taxon>Bacilli</taxon>
        <taxon>Lactobacillales</taxon>
        <taxon>Lactobacillaceae</taxon>
        <taxon>Lactobacillus</taxon>
    </lineage>
</organism>
<dbReference type="PANTHER" id="PTHR37168">
    <property type="entry name" value="CRISPR-ASSOCIATED EXONUCLEASE CAS4"/>
    <property type="match status" value="1"/>
</dbReference>
<evidence type="ECO:0000256" key="6">
    <source>
        <dbReference type="ARBA" id="ARBA00022839"/>
    </source>
</evidence>
<protein>
    <recommendedName>
        <fullName evidence="12">CRISPR-associated exonuclease Cas4</fullName>
        <ecNumber evidence="12">3.1.12.1</ecNumber>
    </recommendedName>
</protein>
<dbReference type="PATRIC" id="fig|47770.28.peg.1184"/>
<comment type="function">
    <text evidence="12">CRISPR (clustered regularly interspaced short palindromic repeat) is an adaptive immune system that provides protection against mobile genetic elements (viruses, transposable elements and conjugative plasmids). CRISPR clusters contain sequences complementary to antecedent mobile elements and target invading nucleic acids. CRISPR clusters are transcribed and processed into CRISPR RNA (crRNA).</text>
</comment>
<dbReference type="GO" id="GO:0051607">
    <property type="term" value="P:defense response to virus"/>
    <property type="evidence" value="ECO:0007669"/>
    <property type="project" value="UniProtKB-KW"/>
</dbReference>
<keyword evidence="10 12" id="KW-0051">Antiviral defense</keyword>
<dbReference type="GO" id="GO:0004527">
    <property type="term" value="F:exonuclease activity"/>
    <property type="evidence" value="ECO:0007669"/>
    <property type="project" value="UniProtKB-KW"/>
</dbReference>
<gene>
    <name evidence="14" type="ORF">AEL95_08545</name>
</gene>
<evidence type="ECO:0000256" key="9">
    <source>
        <dbReference type="ARBA" id="ARBA00023014"/>
    </source>
</evidence>
<keyword evidence="2 12" id="KW-0479">Metal-binding</keyword>
<evidence type="ECO:0000259" key="13">
    <source>
        <dbReference type="Pfam" id="PF01930"/>
    </source>
</evidence>